<reference evidence="1" key="1">
    <citation type="journal article" date="2014" name="Int. J. Syst. Evol. Microbiol.">
        <title>Complete genome sequence of Corynebacterium casei LMG S-19264T (=DSM 44701T), isolated from a smear-ripened cheese.</title>
        <authorList>
            <consortium name="US DOE Joint Genome Institute (JGI-PGF)"/>
            <person name="Walter F."/>
            <person name="Albersmeier A."/>
            <person name="Kalinowski J."/>
            <person name="Ruckert C."/>
        </authorList>
    </citation>
    <scope>NUCLEOTIDE SEQUENCE</scope>
    <source>
        <strain evidence="1">JCM 4477</strain>
    </source>
</reference>
<reference evidence="1" key="2">
    <citation type="submission" date="2020-09" db="EMBL/GenBank/DDBJ databases">
        <authorList>
            <person name="Sun Q."/>
            <person name="Ohkuma M."/>
        </authorList>
    </citation>
    <scope>NUCLEOTIDE SEQUENCE</scope>
    <source>
        <strain evidence="1">JCM 4477</strain>
    </source>
</reference>
<dbReference type="EMBL" id="BNBI01000014">
    <property type="protein sequence ID" value="GHF23802.1"/>
    <property type="molecule type" value="Genomic_DNA"/>
</dbReference>
<comment type="caution">
    <text evidence="1">The sequence shown here is derived from an EMBL/GenBank/DDBJ whole genome shotgun (WGS) entry which is preliminary data.</text>
</comment>
<dbReference type="Proteomes" id="UP000630718">
    <property type="component" value="Unassembled WGS sequence"/>
</dbReference>
<sequence>MGAAEDGIYIDHGQATTFAAEMAEQTMQIRKVITNLEDQLRPIVATWLGPDKTVYMTKVQPTWEAEVQALSTILARHAETLDTVRDMYKKTVYQNAEGFEAIRF</sequence>
<evidence type="ECO:0008006" key="3">
    <source>
        <dbReference type="Google" id="ProtNLM"/>
    </source>
</evidence>
<evidence type="ECO:0000313" key="2">
    <source>
        <dbReference type="Proteomes" id="UP000630718"/>
    </source>
</evidence>
<accession>A0A919AST2</accession>
<dbReference type="AlphaFoldDB" id="A0A919AST2"/>
<name>A0A919AST2_9ACTN</name>
<keyword evidence="2" id="KW-1185">Reference proteome</keyword>
<protein>
    <recommendedName>
        <fullName evidence="3">WXG100 family type VII secretion target</fullName>
    </recommendedName>
</protein>
<dbReference type="Gene3D" id="1.10.287.1060">
    <property type="entry name" value="ESAT-6-like"/>
    <property type="match status" value="1"/>
</dbReference>
<proteinExistence type="predicted"/>
<dbReference type="SUPFAM" id="SSF140453">
    <property type="entry name" value="EsxAB dimer-like"/>
    <property type="match status" value="1"/>
</dbReference>
<evidence type="ECO:0000313" key="1">
    <source>
        <dbReference type="EMBL" id="GHF23802.1"/>
    </source>
</evidence>
<organism evidence="1 2">
    <name type="scientific">Streptomyces fumanus</name>
    <dbReference type="NCBI Taxonomy" id="67302"/>
    <lineage>
        <taxon>Bacteria</taxon>
        <taxon>Bacillati</taxon>
        <taxon>Actinomycetota</taxon>
        <taxon>Actinomycetes</taxon>
        <taxon>Kitasatosporales</taxon>
        <taxon>Streptomycetaceae</taxon>
        <taxon>Streptomyces</taxon>
    </lineage>
</organism>
<dbReference type="RefSeq" id="WP_190207290.1">
    <property type="nucleotide sequence ID" value="NZ_BNBI01000014.1"/>
</dbReference>
<dbReference type="InterPro" id="IPR036689">
    <property type="entry name" value="ESAT-6-like_sf"/>
</dbReference>
<gene>
    <name evidence="1" type="ORF">GCM10018772_56820</name>
</gene>